<name>A0ACC4BUS0_POPAL</name>
<sequence>MNSSRSYEKQRLRNMAACYSLLSTALALPEDGQVTAIDKHREAFEIGLPFIQKAGVEDKINFIQSEATPILNEMLCNDKQPEFDFAFVDADKYVSKPIPRVRWTILMVLPAADADVRVVTRNSDRKAGLDGGGEFGV</sequence>
<keyword evidence="2" id="KW-1185">Reference proteome</keyword>
<accession>A0ACC4BUS0</accession>
<evidence type="ECO:0000313" key="1">
    <source>
        <dbReference type="EMBL" id="KAL3582312.1"/>
    </source>
</evidence>
<gene>
    <name evidence="1" type="ORF">D5086_016644</name>
</gene>
<reference evidence="1 2" key="1">
    <citation type="journal article" date="2024" name="Plant Biotechnol. J.">
        <title>Genome and CRISPR/Cas9 system of a widespread forest tree (Populus alba) in the world.</title>
        <authorList>
            <person name="Liu Y.J."/>
            <person name="Jiang P.F."/>
            <person name="Han X.M."/>
            <person name="Li X.Y."/>
            <person name="Wang H.M."/>
            <person name="Wang Y.J."/>
            <person name="Wang X.X."/>
            <person name="Zeng Q.Y."/>
        </authorList>
    </citation>
    <scope>NUCLEOTIDE SEQUENCE [LARGE SCALE GENOMIC DNA]</scope>
    <source>
        <strain evidence="2">cv. PAL-ZL1</strain>
    </source>
</reference>
<comment type="caution">
    <text evidence="1">The sequence shown here is derived from an EMBL/GenBank/DDBJ whole genome shotgun (WGS) entry which is preliminary data.</text>
</comment>
<dbReference type="EMBL" id="RCHU02000008">
    <property type="protein sequence ID" value="KAL3582312.1"/>
    <property type="molecule type" value="Genomic_DNA"/>
</dbReference>
<evidence type="ECO:0000313" key="2">
    <source>
        <dbReference type="Proteomes" id="UP000309997"/>
    </source>
</evidence>
<protein>
    <submittedName>
        <fullName evidence="1">Uncharacterized protein</fullName>
    </submittedName>
</protein>
<dbReference type="Proteomes" id="UP000309997">
    <property type="component" value="Unassembled WGS sequence"/>
</dbReference>
<proteinExistence type="predicted"/>
<organism evidence="1 2">
    <name type="scientific">Populus alba</name>
    <name type="common">White poplar</name>
    <dbReference type="NCBI Taxonomy" id="43335"/>
    <lineage>
        <taxon>Eukaryota</taxon>
        <taxon>Viridiplantae</taxon>
        <taxon>Streptophyta</taxon>
        <taxon>Embryophyta</taxon>
        <taxon>Tracheophyta</taxon>
        <taxon>Spermatophyta</taxon>
        <taxon>Magnoliopsida</taxon>
        <taxon>eudicotyledons</taxon>
        <taxon>Gunneridae</taxon>
        <taxon>Pentapetalae</taxon>
        <taxon>rosids</taxon>
        <taxon>fabids</taxon>
        <taxon>Malpighiales</taxon>
        <taxon>Salicaceae</taxon>
        <taxon>Saliceae</taxon>
        <taxon>Populus</taxon>
    </lineage>
</organism>